<feature type="transmembrane region" description="Helical" evidence="6">
    <location>
        <begin position="335"/>
        <end position="355"/>
    </location>
</feature>
<keyword evidence="3 6" id="KW-0812">Transmembrane</keyword>
<sequence length="508" mass="55285">MKRSLSLAVLALSAMLPVGLTSAMFKAISTHMAASNGLSLDEINYLNIGFTIAQIVTLLFTPLIMRRFRPNSVLCRTLVLAALSHLVLANTIQMPGIHGGVWLVLGVCASLIMVSVNLLVLDGCNYREMTLITALILLCSTLLPMGVYPWLLSWLADTIEWQLLSYLLAGILLIARFQADFIADVAPFDSAKKSHALPYLIMAGGITLAVFLLMRGSYYNWFDHTFFQQATLVVALLALGAMALMKAAQRTGHTINHKVLTNLHNNVFMYNGFLAGFAVTASGALVANFLSHVMHYSHENAGLIQLPSFLAMCVGMLISVAAANQNRFPSDMITPIGVVLMIISIVMFSHLPSYVGPEALLFPLCLRGLGVGLLNVSVTIAMLAHFKPEQRPEGISVFYICRTFGGLIGSAIFARIMQVTSSESMTELSRTLDHGSQTIEQYTQAVQRAVLTQGFLPSGQLNAGQLSQTLQLEVSTLSLNNTFLFFVLAVLLMAPVILIGKKMVKKQK</sequence>
<comment type="caution">
    <text evidence="7">The sequence shown here is derived from an EMBL/GenBank/DDBJ whole genome shotgun (WGS) entry which is preliminary data.</text>
</comment>
<dbReference type="SUPFAM" id="SSF103473">
    <property type="entry name" value="MFS general substrate transporter"/>
    <property type="match status" value="1"/>
</dbReference>
<evidence type="ECO:0000256" key="6">
    <source>
        <dbReference type="SAM" id="Phobius"/>
    </source>
</evidence>
<evidence type="ECO:0000256" key="5">
    <source>
        <dbReference type="ARBA" id="ARBA00023136"/>
    </source>
</evidence>
<evidence type="ECO:0000313" key="8">
    <source>
        <dbReference type="Proteomes" id="UP000035909"/>
    </source>
</evidence>
<proteinExistence type="predicted"/>
<keyword evidence="2" id="KW-0813">Transport</keyword>
<dbReference type="STRING" id="320778.ABT57_09875"/>
<dbReference type="GO" id="GO:0012505">
    <property type="term" value="C:endomembrane system"/>
    <property type="evidence" value="ECO:0007669"/>
    <property type="project" value="UniProtKB-SubCell"/>
</dbReference>
<feature type="transmembrane region" description="Helical" evidence="6">
    <location>
        <begin position="482"/>
        <end position="500"/>
    </location>
</feature>
<gene>
    <name evidence="7" type="ORF">ABT57_09875</name>
</gene>
<name>A0A0J1HED1_9GAMM</name>
<dbReference type="Proteomes" id="UP000035909">
    <property type="component" value="Unassembled WGS sequence"/>
</dbReference>
<feature type="transmembrane region" description="Helical" evidence="6">
    <location>
        <begin position="195"/>
        <end position="214"/>
    </location>
</feature>
<feature type="transmembrane region" description="Helical" evidence="6">
    <location>
        <begin position="268"/>
        <end position="290"/>
    </location>
</feature>
<dbReference type="OrthoDB" id="6247488at2"/>
<dbReference type="PANTHER" id="PTHR23501">
    <property type="entry name" value="MAJOR FACILITATOR SUPERFAMILY"/>
    <property type="match status" value="1"/>
</dbReference>
<feature type="transmembrane region" description="Helical" evidence="6">
    <location>
        <begin position="73"/>
        <end position="93"/>
    </location>
</feature>
<dbReference type="GO" id="GO:0005886">
    <property type="term" value="C:plasma membrane"/>
    <property type="evidence" value="ECO:0007669"/>
    <property type="project" value="TreeGrafter"/>
</dbReference>
<feature type="transmembrane region" description="Helical" evidence="6">
    <location>
        <begin position="361"/>
        <end position="384"/>
    </location>
</feature>
<dbReference type="GO" id="GO:0022857">
    <property type="term" value="F:transmembrane transporter activity"/>
    <property type="evidence" value="ECO:0007669"/>
    <property type="project" value="InterPro"/>
</dbReference>
<accession>A0A0J1HED1</accession>
<evidence type="ECO:0000313" key="7">
    <source>
        <dbReference type="EMBL" id="KLV09968.1"/>
    </source>
</evidence>
<keyword evidence="5 6" id="KW-0472">Membrane</keyword>
<dbReference type="RefSeq" id="WP_047885056.1">
    <property type="nucleotide sequence ID" value="NZ_LDOU01000007.1"/>
</dbReference>
<feature type="transmembrane region" description="Helical" evidence="6">
    <location>
        <begin position="43"/>
        <end position="61"/>
    </location>
</feature>
<feature type="transmembrane region" description="Helical" evidence="6">
    <location>
        <begin position="396"/>
        <end position="417"/>
    </location>
</feature>
<keyword evidence="8" id="KW-1185">Reference proteome</keyword>
<feature type="transmembrane region" description="Helical" evidence="6">
    <location>
        <begin position="302"/>
        <end position="323"/>
    </location>
</feature>
<dbReference type="EMBL" id="LDOU01000007">
    <property type="protein sequence ID" value="KLV09968.1"/>
    <property type="molecule type" value="Genomic_DNA"/>
</dbReference>
<reference evidence="7 8" key="1">
    <citation type="submission" date="2015-05" db="EMBL/GenBank/DDBJ databases">
        <title>Photobacterium galathea sp. nov.</title>
        <authorList>
            <person name="Machado H."/>
            <person name="Gram L."/>
        </authorList>
    </citation>
    <scope>NUCLEOTIDE SEQUENCE [LARGE SCALE GENOMIC DNA]</scope>
    <source>
        <strain evidence="7 8">DSM 22954</strain>
    </source>
</reference>
<evidence type="ECO:0000256" key="1">
    <source>
        <dbReference type="ARBA" id="ARBA00004127"/>
    </source>
</evidence>
<feature type="transmembrane region" description="Helical" evidence="6">
    <location>
        <begin position="132"/>
        <end position="151"/>
    </location>
</feature>
<feature type="transmembrane region" description="Helical" evidence="6">
    <location>
        <begin position="99"/>
        <end position="120"/>
    </location>
</feature>
<protein>
    <submittedName>
        <fullName evidence="7">Multidrug transporter</fullName>
    </submittedName>
</protein>
<dbReference type="Pfam" id="PF07690">
    <property type="entry name" value="MFS_1"/>
    <property type="match status" value="1"/>
</dbReference>
<organism evidence="7 8">
    <name type="scientific">Photobacterium ganghwense</name>
    <dbReference type="NCBI Taxonomy" id="320778"/>
    <lineage>
        <taxon>Bacteria</taxon>
        <taxon>Pseudomonadati</taxon>
        <taxon>Pseudomonadota</taxon>
        <taxon>Gammaproteobacteria</taxon>
        <taxon>Vibrionales</taxon>
        <taxon>Vibrionaceae</taxon>
        <taxon>Photobacterium</taxon>
    </lineage>
</organism>
<evidence type="ECO:0000256" key="4">
    <source>
        <dbReference type="ARBA" id="ARBA00022989"/>
    </source>
</evidence>
<evidence type="ECO:0000256" key="2">
    <source>
        <dbReference type="ARBA" id="ARBA00022448"/>
    </source>
</evidence>
<evidence type="ECO:0000256" key="3">
    <source>
        <dbReference type="ARBA" id="ARBA00022692"/>
    </source>
</evidence>
<dbReference type="AlphaFoldDB" id="A0A0J1HED1"/>
<feature type="transmembrane region" description="Helical" evidence="6">
    <location>
        <begin position="163"/>
        <end position="183"/>
    </location>
</feature>
<dbReference type="PATRIC" id="fig|320778.3.peg.2154"/>
<dbReference type="InterPro" id="IPR011701">
    <property type="entry name" value="MFS"/>
</dbReference>
<comment type="subcellular location">
    <subcellularLocation>
        <location evidence="1">Endomembrane system</location>
        <topology evidence="1">Multi-pass membrane protein</topology>
    </subcellularLocation>
</comment>
<feature type="transmembrane region" description="Helical" evidence="6">
    <location>
        <begin position="226"/>
        <end position="247"/>
    </location>
</feature>
<keyword evidence="4 6" id="KW-1133">Transmembrane helix</keyword>
<dbReference type="PANTHER" id="PTHR23501:SF191">
    <property type="entry name" value="VACUOLAR BASIC AMINO ACID TRANSPORTER 4"/>
    <property type="match status" value="1"/>
</dbReference>
<dbReference type="InterPro" id="IPR036259">
    <property type="entry name" value="MFS_trans_sf"/>
</dbReference>
<dbReference type="Gene3D" id="1.20.1250.20">
    <property type="entry name" value="MFS general substrate transporter like domains"/>
    <property type="match status" value="2"/>
</dbReference>